<dbReference type="PANTHER" id="PTHR38594:SF1">
    <property type="entry name" value="PEP-DEPENDENT DIHYDROXYACETONE KINASE, PHOSPHORYL DONOR SUBUNIT DHAM"/>
    <property type="match status" value="1"/>
</dbReference>
<dbReference type="Proteomes" id="UP001179842">
    <property type="component" value="Chromosome"/>
</dbReference>
<name>A0ABY8LW06_9BACT</name>
<dbReference type="Pfam" id="PF03610">
    <property type="entry name" value="EIIA-man"/>
    <property type="match status" value="1"/>
</dbReference>
<evidence type="ECO:0000313" key="4">
    <source>
        <dbReference type="Proteomes" id="UP001179842"/>
    </source>
</evidence>
<keyword evidence="1" id="KW-0808">Transferase</keyword>
<protein>
    <submittedName>
        <fullName evidence="3">Dihydroxyacetone kinase</fullName>
    </submittedName>
</protein>
<keyword evidence="4" id="KW-1185">Reference proteome</keyword>
<evidence type="ECO:0000256" key="1">
    <source>
        <dbReference type="ARBA" id="ARBA00022679"/>
    </source>
</evidence>
<organism evidence="3 4">
    <name type="scientific">Mesomycoplasma lagogenitalium</name>
    <dbReference type="NCBI Taxonomy" id="171286"/>
    <lineage>
        <taxon>Bacteria</taxon>
        <taxon>Bacillati</taxon>
        <taxon>Mycoplasmatota</taxon>
        <taxon>Mycoplasmoidales</taxon>
        <taxon>Metamycoplasmataceae</taxon>
        <taxon>Mesomycoplasma</taxon>
    </lineage>
</organism>
<sequence>MQKLFIIISHYYQLAKTIKEYLIKMMDIDENFIKIEAIGGINSGQEIGTEPMEILKIIENNDHINEIFIFSDLGSATLAASSIALMVNNKKIHVSKGAIVENCFAAYVLANSGAEFQDVVNASEEKLYK</sequence>
<accession>A0ABY8LW06</accession>
<evidence type="ECO:0000313" key="3">
    <source>
        <dbReference type="EMBL" id="WGI36990.1"/>
    </source>
</evidence>
<evidence type="ECO:0000259" key="2">
    <source>
        <dbReference type="PROSITE" id="PS51096"/>
    </source>
</evidence>
<proteinExistence type="predicted"/>
<dbReference type="PANTHER" id="PTHR38594">
    <property type="entry name" value="PEP-DEPENDENT DIHYDROXYACETONE KINASE, PHOSPHORYL DONOR SUBUNIT DHAM"/>
    <property type="match status" value="1"/>
</dbReference>
<gene>
    <name evidence="3" type="ORF">QEG99_01750</name>
</gene>
<dbReference type="GO" id="GO:0016301">
    <property type="term" value="F:kinase activity"/>
    <property type="evidence" value="ECO:0007669"/>
    <property type="project" value="UniProtKB-KW"/>
</dbReference>
<keyword evidence="3" id="KW-0418">Kinase</keyword>
<dbReference type="RefSeq" id="WP_280102293.1">
    <property type="nucleotide sequence ID" value="NZ_CP122979.1"/>
</dbReference>
<feature type="domain" description="PTS EIIA type-4" evidence="2">
    <location>
        <begin position="2"/>
        <end position="129"/>
    </location>
</feature>
<reference evidence="3" key="1">
    <citation type="submission" date="2023-04" db="EMBL/GenBank/DDBJ databases">
        <title>Completed genome of Mycoplasma lagogenitalium type strain 12MS.</title>
        <authorList>
            <person name="Spergser J."/>
        </authorList>
    </citation>
    <scope>NUCLEOTIDE SEQUENCE</scope>
    <source>
        <strain evidence="3">12MS</strain>
    </source>
</reference>
<dbReference type="PROSITE" id="PS51096">
    <property type="entry name" value="PTS_EIIA_TYPE_4"/>
    <property type="match status" value="1"/>
</dbReference>
<dbReference type="InterPro" id="IPR036662">
    <property type="entry name" value="PTS_EIIA_man-typ_sf"/>
</dbReference>
<dbReference type="InterPro" id="IPR004701">
    <property type="entry name" value="PTS_EIIA_man-typ"/>
</dbReference>
<dbReference type="InterPro" id="IPR039643">
    <property type="entry name" value="DhaM"/>
</dbReference>
<dbReference type="SUPFAM" id="SSF53062">
    <property type="entry name" value="PTS system fructose IIA component-like"/>
    <property type="match status" value="1"/>
</dbReference>
<dbReference type="EMBL" id="CP122979">
    <property type="protein sequence ID" value="WGI36990.1"/>
    <property type="molecule type" value="Genomic_DNA"/>
</dbReference>
<dbReference type="Gene3D" id="3.40.50.510">
    <property type="entry name" value="Phosphotransferase system, mannose-type IIA component"/>
    <property type="match status" value="1"/>
</dbReference>